<keyword evidence="4" id="KW-1185">Reference proteome</keyword>
<evidence type="ECO:0000313" key="3">
    <source>
        <dbReference type="EMBL" id="NBI54244.1"/>
    </source>
</evidence>
<dbReference type="Gene3D" id="2.60.40.3010">
    <property type="match status" value="1"/>
</dbReference>
<accession>A0ABW9YMF7</accession>
<gene>
    <name evidence="3" type="ORF">EIZ48_16990</name>
</gene>
<evidence type="ECO:0008006" key="5">
    <source>
        <dbReference type="Google" id="ProtNLM"/>
    </source>
</evidence>
<dbReference type="RefSeq" id="WP_160653884.1">
    <property type="nucleotide sequence ID" value="NZ_RSEJ01000018.1"/>
</dbReference>
<evidence type="ECO:0000256" key="1">
    <source>
        <dbReference type="SAM" id="MobiDB-lite"/>
    </source>
</evidence>
<dbReference type="SUPFAM" id="SSF55486">
    <property type="entry name" value="Metalloproteases ('zincins'), catalytic domain"/>
    <property type="match status" value="1"/>
</dbReference>
<dbReference type="EMBL" id="RSEJ01000018">
    <property type="protein sequence ID" value="NBI54244.1"/>
    <property type="molecule type" value="Genomic_DNA"/>
</dbReference>
<comment type="caution">
    <text evidence="3">The sequence shown here is derived from an EMBL/GenBank/DDBJ whole genome shotgun (WGS) entry which is preliminary data.</text>
</comment>
<feature type="signal peptide" evidence="2">
    <location>
        <begin position="1"/>
        <end position="18"/>
    </location>
</feature>
<dbReference type="InterPro" id="IPR013783">
    <property type="entry name" value="Ig-like_fold"/>
</dbReference>
<proteinExistence type="predicted"/>
<evidence type="ECO:0000256" key="2">
    <source>
        <dbReference type="SAM" id="SignalP"/>
    </source>
</evidence>
<evidence type="ECO:0000313" key="4">
    <source>
        <dbReference type="Proteomes" id="UP000738517"/>
    </source>
</evidence>
<dbReference type="Proteomes" id="UP000738517">
    <property type="component" value="Unassembled WGS sequence"/>
</dbReference>
<dbReference type="Gene3D" id="2.60.40.10">
    <property type="entry name" value="Immunoglobulins"/>
    <property type="match status" value="1"/>
</dbReference>
<name>A0ABW9YMF7_9GAMM</name>
<organism evidence="3 4">
    <name type="scientific">Photobacterium alginatilyticum</name>
    <dbReference type="NCBI Taxonomy" id="1775171"/>
    <lineage>
        <taxon>Bacteria</taxon>
        <taxon>Pseudomonadati</taxon>
        <taxon>Pseudomonadota</taxon>
        <taxon>Gammaproteobacteria</taxon>
        <taxon>Vibrionales</taxon>
        <taxon>Vibrionaceae</taxon>
        <taxon>Photobacterium</taxon>
    </lineage>
</organism>
<feature type="chain" id="PRO_5045696111" description="Ig-like domain-containing protein" evidence="2">
    <location>
        <begin position="19"/>
        <end position="1472"/>
    </location>
</feature>
<sequence length="1472" mass="158970">MLKLNISVLFLLAGSVHAMPMQETNAMAFPNSLSCSAGSSVGEAQGRSLLSDVLTQAGSIWQPDDFQFIAQVDGVDSHHLVFNLHHNNIPIEKQELILSIDNNCQLFRYQYRVVDYRPAEDSNNSSKIKSIDEAIDSLKTILSNPNAPLTFSIQSQANRLRLLNKADQKQLPASYVADEITGSPLYRISNKKLVLGYQLNLPSRNPDGLLELWWNSQLSSPSALPRFPYAKRSDKQSIPPVSPWQWQSYGQHPQRTLAANYVANFWEVWPPISQTLSINTTNKLQTANLVFLDSLDFSWDFEDRTFAQLWSDADSDADSAAEKKRKLTSIITNVAYADKGIDYASNSLGYAHLLPSKPSLVLSTTASGGSSIYKPAFDVIQIVDNNCSASLYDPGATLHEQGHSVFVRLQGLSRSNPVNTAMNEGFADYWAAGFLRQDPKWNGSLSDFRSGACGKTSADRQLRTQLYDYFDGMEEKISSSHGGITGPEGKVFFEPMLAQPLLAAMEDLIAIHGEEKGRKLADHIVLETFTGLSVDASYRELSQGLLATARRLDSSLKAEQIYRLRLANSNLLPRQVEPESRVAIASLMPAETTVTLVNRDSANKAERVEVALPSQVEQNIELAAGEKRALTLPTPQLTCGEASSQPLTVRHWQDKKLVQDKTYPFTLIGGHQAGLAAFEKVNNAWSLTLNKPLAWKSDNVRHVLRLTGDNQSNLLPKLSNSEKTIELTSLARTGGSLWLSMDNNTELADGKWQLTGYSSYTAAELVTLNCVPAFTIDGPTSASEKSTLTFKAMLAGSPITVQWQVVGESSSSSGETFSLTVPDLAQSKRYEIDAVYTLNGEKRTVRHTVDVDGVNQPATFEINAPTEVSEGQSVTFAMDKLSDPDSEGFVQADWYIDGKWIGQGQSIQWQAPASDQDRTIELSLKVRDSRQPAESAVSKSASIVLKHVNVAPTISLNAPTEVQAGKLLEVSALVSDKETAADKLIVSWTISGIDSPALPSGKQLSWTVPASVTASSLTVTAEVSDGVATATATQAINLKPANKAPVISLTGSATTLAGQSVEVSANWTDETPENVKLTWQVKGVSIPFEQLSNEKIRLNIPKSQGAGTVQVQVTANDGEASSVATHSVSWGAYVNQAPTVTIAGPVKANIGDKITLTANAKDPDNWPAALQFKWSQISGPLVVPVAKGSTFEFTVPASASGSAQTFELDVFDGQAHTKKQWRIEIAKYVIPSPVITLKNEKAGTYKANELSELVLDASPSTGIGSETLVFSWKQLSGPALSDLPSQGKQIKIKLPEVGASADIELELTVSQGSRISRKIIRVAVGDLGPAAKPEAVELKPAGANLVLDADSVADLEDGIAYQYHWEQVKGTSVVIANPDAKVLNVALPSLAKEQELGFSLTITTPGKGVRNYPVSLKVAAASAPETTPEPTTAQTPQAPSSSDGGSGGSFDFFGVLALFGMMLLRRREAKSK</sequence>
<protein>
    <recommendedName>
        <fullName evidence="5">Ig-like domain-containing protein</fullName>
    </recommendedName>
</protein>
<reference evidence="3 4" key="1">
    <citation type="journal article" date="2017" name="Int. J. Syst. Evol. Microbiol.">
        <title>Photobacterium alginatilyticum sp. nov., a marine bacterium isolated from bottom seawater.</title>
        <authorList>
            <person name="Wang X."/>
            <person name="Wang Y."/>
            <person name="Yang X."/>
            <person name="Sun H."/>
            <person name="Li B."/>
            <person name="Zhang X.H."/>
        </authorList>
    </citation>
    <scope>NUCLEOTIDE SEQUENCE [LARGE SCALE GENOMIC DNA]</scope>
    <source>
        <strain evidence="3 4">P03D4</strain>
    </source>
</reference>
<keyword evidence="2" id="KW-0732">Signal</keyword>
<feature type="region of interest" description="Disordered" evidence="1">
    <location>
        <begin position="1420"/>
        <end position="1446"/>
    </location>
</feature>